<feature type="non-terminal residue" evidence="8">
    <location>
        <position position="1"/>
    </location>
</feature>
<dbReference type="GO" id="GO:0003676">
    <property type="term" value="F:nucleic acid binding"/>
    <property type="evidence" value="ECO:0007669"/>
    <property type="project" value="InterPro"/>
</dbReference>
<evidence type="ECO:0000256" key="2">
    <source>
        <dbReference type="ARBA" id="ARBA00022801"/>
    </source>
</evidence>
<dbReference type="Proteomes" id="UP001445076">
    <property type="component" value="Unassembled WGS sequence"/>
</dbReference>
<dbReference type="GO" id="GO:0016787">
    <property type="term" value="F:hydrolase activity"/>
    <property type="evidence" value="ECO:0007669"/>
    <property type="project" value="UniProtKB-KW"/>
</dbReference>
<dbReference type="SUPFAM" id="SSF52540">
    <property type="entry name" value="P-loop containing nucleoside triphosphate hydrolases"/>
    <property type="match status" value="2"/>
</dbReference>
<evidence type="ECO:0000259" key="7">
    <source>
        <dbReference type="PROSITE" id="PS51194"/>
    </source>
</evidence>
<protein>
    <recommendedName>
        <fullName evidence="10">DNA polymerase theta</fullName>
    </recommendedName>
</protein>
<name>A0AAW0WQ05_CHEQU</name>
<dbReference type="PROSITE" id="PS51192">
    <property type="entry name" value="HELICASE_ATP_BIND_1"/>
    <property type="match status" value="1"/>
</dbReference>
<keyword evidence="2" id="KW-0378">Hydrolase</keyword>
<evidence type="ECO:0000313" key="9">
    <source>
        <dbReference type="Proteomes" id="UP001445076"/>
    </source>
</evidence>
<dbReference type="PROSITE" id="PS51194">
    <property type="entry name" value="HELICASE_CTER"/>
    <property type="match status" value="1"/>
</dbReference>
<evidence type="ECO:0000256" key="5">
    <source>
        <dbReference type="ARBA" id="ARBA00048988"/>
    </source>
</evidence>
<dbReference type="PANTHER" id="PTHR47961">
    <property type="entry name" value="DNA POLYMERASE THETA, PUTATIVE (AFU_ORTHOLOGUE AFUA_1G05260)-RELATED"/>
    <property type="match status" value="1"/>
</dbReference>
<accession>A0AAW0WQ05</accession>
<organism evidence="8 9">
    <name type="scientific">Cherax quadricarinatus</name>
    <name type="common">Australian red claw crayfish</name>
    <dbReference type="NCBI Taxonomy" id="27406"/>
    <lineage>
        <taxon>Eukaryota</taxon>
        <taxon>Metazoa</taxon>
        <taxon>Ecdysozoa</taxon>
        <taxon>Arthropoda</taxon>
        <taxon>Crustacea</taxon>
        <taxon>Multicrustacea</taxon>
        <taxon>Malacostraca</taxon>
        <taxon>Eumalacostraca</taxon>
        <taxon>Eucarida</taxon>
        <taxon>Decapoda</taxon>
        <taxon>Pleocyemata</taxon>
        <taxon>Astacidea</taxon>
        <taxon>Parastacoidea</taxon>
        <taxon>Parastacidae</taxon>
        <taxon>Cherax</taxon>
    </lineage>
</organism>
<comment type="caution">
    <text evidence="8">The sequence shown here is derived from an EMBL/GenBank/DDBJ whole genome shotgun (WGS) entry which is preliminary data.</text>
</comment>
<dbReference type="InterPro" id="IPR014001">
    <property type="entry name" value="Helicase_ATP-bd"/>
</dbReference>
<evidence type="ECO:0000256" key="1">
    <source>
        <dbReference type="ARBA" id="ARBA00022741"/>
    </source>
</evidence>
<dbReference type="Pfam" id="PF00270">
    <property type="entry name" value="DEAD"/>
    <property type="match status" value="1"/>
</dbReference>
<dbReference type="Gene3D" id="3.40.50.300">
    <property type="entry name" value="P-loop containing nucleotide triphosphate hydrolases"/>
    <property type="match status" value="2"/>
</dbReference>
<dbReference type="InterPro" id="IPR011545">
    <property type="entry name" value="DEAD/DEAH_box_helicase_dom"/>
</dbReference>
<dbReference type="InterPro" id="IPR001650">
    <property type="entry name" value="Helicase_C-like"/>
</dbReference>
<dbReference type="SMART" id="SM00490">
    <property type="entry name" value="HELICc"/>
    <property type="match status" value="1"/>
</dbReference>
<dbReference type="InterPro" id="IPR046931">
    <property type="entry name" value="HTH_61"/>
</dbReference>
<keyword evidence="4" id="KW-0067">ATP-binding</keyword>
<dbReference type="InterPro" id="IPR027417">
    <property type="entry name" value="P-loop_NTPase"/>
</dbReference>
<dbReference type="PANTHER" id="PTHR47961:SF6">
    <property type="entry name" value="DNA-DIRECTED DNA POLYMERASE"/>
    <property type="match status" value="1"/>
</dbReference>
<gene>
    <name evidence="8" type="ORF">OTU49_006668</name>
</gene>
<keyword evidence="1" id="KW-0547">Nucleotide-binding</keyword>
<proteinExistence type="predicted"/>
<dbReference type="Pfam" id="PF00271">
    <property type="entry name" value="Helicase_C"/>
    <property type="match status" value="1"/>
</dbReference>
<comment type="catalytic activity">
    <reaction evidence="5">
        <text>ATP + H2O = ADP + phosphate + H(+)</text>
        <dbReference type="Rhea" id="RHEA:13065"/>
        <dbReference type="ChEBI" id="CHEBI:15377"/>
        <dbReference type="ChEBI" id="CHEBI:15378"/>
        <dbReference type="ChEBI" id="CHEBI:30616"/>
        <dbReference type="ChEBI" id="CHEBI:43474"/>
        <dbReference type="ChEBI" id="CHEBI:456216"/>
        <dbReference type="EC" id="5.6.2.4"/>
    </reaction>
</comment>
<feature type="non-terminal residue" evidence="8">
    <location>
        <position position="406"/>
    </location>
</feature>
<reference evidence="8 9" key="1">
    <citation type="journal article" date="2024" name="BMC Genomics">
        <title>Genome assembly of redclaw crayfish (Cherax quadricarinatus) provides insights into its immune adaptation and hypoxia tolerance.</title>
        <authorList>
            <person name="Liu Z."/>
            <person name="Zheng J."/>
            <person name="Li H."/>
            <person name="Fang K."/>
            <person name="Wang S."/>
            <person name="He J."/>
            <person name="Zhou D."/>
            <person name="Weng S."/>
            <person name="Chi M."/>
            <person name="Gu Z."/>
            <person name="He J."/>
            <person name="Li F."/>
            <person name="Wang M."/>
        </authorList>
    </citation>
    <scope>NUCLEOTIDE SEQUENCE [LARGE SCALE GENOMIC DNA]</scope>
    <source>
        <strain evidence="8">ZL_2023a</strain>
    </source>
</reference>
<dbReference type="FunFam" id="3.40.50.300:FF:000885">
    <property type="entry name" value="DNA polymerase theta"/>
    <property type="match status" value="1"/>
</dbReference>
<dbReference type="Pfam" id="PF20470">
    <property type="entry name" value="HTH_61"/>
    <property type="match status" value="1"/>
</dbReference>
<feature type="domain" description="Helicase ATP-binding" evidence="6">
    <location>
        <begin position="1"/>
        <end position="156"/>
    </location>
</feature>
<evidence type="ECO:0008006" key="10">
    <source>
        <dbReference type="Google" id="ProtNLM"/>
    </source>
</evidence>
<dbReference type="AlphaFoldDB" id="A0AAW0WQ05"/>
<dbReference type="InterPro" id="IPR050474">
    <property type="entry name" value="Hel308_SKI2-like"/>
</dbReference>
<evidence type="ECO:0000256" key="3">
    <source>
        <dbReference type="ARBA" id="ARBA00022806"/>
    </source>
</evidence>
<dbReference type="GO" id="GO:0043138">
    <property type="term" value="F:3'-5' DNA helicase activity"/>
    <property type="evidence" value="ECO:0007669"/>
    <property type="project" value="UniProtKB-EC"/>
</dbReference>
<keyword evidence="9" id="KW-1185">Reference proteome</keyword>
<dbReference type="EMBL" id="JARKIK010000055">
    <property type="protein sequence ID" value="KAK8732935.1"/>
    <property type="molecule type" value="Genomic_DNA"/>
</dbReference>
<dbReference type="CDD" id="cd18795">
    <property type="entry name" value="SF2_C_Ski2"/>
    <property type="match status" value="1"/>
</dbReference>
<evidence type="ECO:0000313" key="8">
    <source>
        <dbReference type="EMBL" id="KAK8732935.1"/>
    </source>
</evidence>
<keyword evidence="3" id="KW-0347">Helicase</keyword>
<dbReference type="GO" id="GO:0005524">
    <property type="term" value="F:ATP binding"/>
    <property type="evidence" value="ECO:0007669"/>
    <property type="project" value="UniProtKB-KW"/>
</dbReference>
<evidence type="ECO:0000259" key="6">
    <source>
        <dbReference type="PROSITE" id="PS51192"/>
    </source>
</evidence>
<feature type="domain" description="Helicase C-terminal" evidence="7">
    <location>
        <begin position="195"/>
        <end position="406"/>
    </location>
</feature>
<evidence type="ECO:0000256" key="4">
    <source>
        <dbReference type="ARBA" id="ARBA00022840"/>
    </source>
</evidence>
<sequence length="406" mass="44932">ELLLLKRVAESGRKGVFILPFVSVAREKMYYLQKMFGIAGIRVEGFMGSHNPPGGLKATDIAVCTIEKANNLVNRLMEDKRLNELSIIVVDELHMLGDSHRGYLLELLLTKVMFVSTHCSLTKKDENGIQIIGMSATLPNLKLLAGWLDSALYNTDFRPVPLTERVKIGRALYDPTMNKVRELDPLLTVKDDSDHLIQLCLETVLEGFSVLVFCPTKAWCEKMAECVAKEFFRIGKADSQYPPELGRKLRDSLDSEGIRRVINALHKCPVGLDDVLSRSISFGAAFHHAGLTFDERDIIEGGFRTGSIRVLIATSTLSSGVNLPARRVIIRSPVFGGTILDTLTYKQMIGRAGRKGVDTEGESILICREGERSKAQVLMSSTLPPITSCLQHDASLTSSMKRAILE</sequence>